<proteinExistence type="predicted"/>
<sequence length="73" mass="8183">MFAFFIALVRFGFIFAIVCSTLNSFDAVKDNSLWQNSTLVQPLVKVGDYAFNTKVKMQQTNLKDYVPKQVAGG</sequence>
<protein>
    <submittedName>
        <fullName evidence="1">Uncharacterized protein</fullName>
    </submittedName>
</protein>
<reference evidence="2" key="1">
    <citation type="journal article" date="2011" name="Appl. Environ. Microbiol.">
        <title>Common ancestry and novel genetic traits of Francisella novicida-like isolates from North America and Australia as revealed by comparative genomic analyses.</title>
        <authorList>
            <person name="Siddaramappa S."/>
            <person name="Challacombe J.F."/>
            <person name="Petersen J.M."/>
            <person name="Pillai S."/>
            <person name="Hogg G."/>
            <person name="Kuske C.R."/>
        </authorList>
    </citation>
    <scope>NUCLEOTIDE SEQUENCE [LARGE SCALE GENOMIC DNA]</scope>
    <source>
        <strain evidence="2">3523</strain>
    </source>
</reference>
<organism evidence="1 2">
    <name type="scientific">Francisella hispaniensis</name>
    <dbReference type="NCBI Taxonomy" id="622488"/>
    <lineage>
        <taxon>Bacteria</taxon>
        <taxon>Pseudomonadati</taxon>
        <taxon>Pseudomonadota</taxon>
        <taxon>Gammaproteobacteria</taxon>
        <taxon>Thiotrichales</taxon>
        <taxon>Francisellaceae</taxon>
        <taxon>Francisella</taxon>
    </lineage>
</organism>
<gene>
    <name evidence="1" type="ordered locus">FN3523_0363</name>
</gene>
<evidence type="ECO:0000313" key="1">
    <source>
        <dbReference type="EMBL" id="AEB28220.1"/>
    </source>
</evidence>
<dbReference type="PATRIC" id="fig|676032.3.peg.364"/>
<evidence type="ECO:0000313" key="2">
    <source>
        <dbReference type="Proteomes" id="UP000008303"/>
    </source>
</evidence>
<dbReference type="HOGENOM" id="CLU_2699314_0_0_6"/>
<dbReference type="EMBL" id="CP002558">
    <property type="protein sequence ID" value="AEB28220.1"/>
    <property type="molecule type" value="Genomic_DNA"/>
</dbReference>
<dbReference type="AlphaFoldDB" id="F4BJ76"/>
<dbReference type="KEGG" id="fcn:FN3523_0363"/>
<name>F4BJ76_9GAMM</name>
<accession>F4BJ76</accession>
<dbReference type="Proteomes" id="UP000008303">
    <property type="component" value="Chromosome"/>
</dbReference>